<dbReference type="PRINTS" id="PR01001">
    <property type="entry name" value="FADG3PDH"/>
</dbReference>
<dbReference type="GO" id="GO:0006071">
    <property type="term" value="P:glycerol metabolic process"/>
    <property type="evidence" value="ECO:0007669"/>
    <property type="project" value="UniProtKB-KW"/>
</dbReference>
<evidence type="ECO:0000256" key="6">
    <source>
        <dbReference type="ARBA" id="ARBA00023002"/>
    </source>
</evidence>
<dbReference type="Gene3D" id="1.10.8.870">
    <property type="entry name" value="Alpha-glycerophosphate oxidase, cap domain"/>
    <property type="match status" value="1"/>
</dbReference>
<evidence type="ECO:0000259" key="8">
    <source>
        <dbReference type="Pfam" id="PF16901"/>
    </source>
</evidence>
<dbReference type="AlphaFoldDB" id="A0A9X2RGY6"/>
<dbReference type="PANTHER" id="PTHR11985">
    <property type="entry name" value="GLYCEROL-3-PHOSPHATE DEHYDROGENASE"/>
    <property type="match status" value="1"/>
</dbReference>
<evidence type="ECO:0000256" key="3">
    <source>
        <dbReference type="ARBA" id="ARBA00022630"/>
    </source>
</evidence>
<dbReference type="PROSITE" id="PS51257">
    <property type="entry name" value="PROKAR_LIPOPROTEIN"/>
    <property type="match status" value="1"/>
</dbReference>
<dbReference type="SUPFAM" id="SSF51905">
    <property type="entry name" value="FAD/NAD(P)-binding domain"/>
    <property type="match status" value="1"/>
</dbReference>
<feature type="domain" description="FAD dependent oxidoreductase" evidence="7">
    <location>
        <begin position="18"/>
        <end position="375"/>
    </location>
</feature>
<keyword evidence="4" id="KW-0319">Glycerol metabolism</keyword>
<dbReference type="InterPro" id="IPR006076">
    <property type="entry name" value="FAD-dep_OxRdtase"/>
</dbReference>
<dbReference type="Pfam" id="PF16901">
    <property type="entry name" value="DAO_C"/>
    <property type="match status" value="1"/>
</dbReference>
<dbReference type="RefSeq" id="WP_255134146.1">
    <property type="nucleotide sequence ID" value="NZ_JANDBC010000001.1"/>
</dbReference>
<evidence type="ECO:0000256" key="2">
    <source>
        <dbReference type="ARBA" id="ARBA00007330"/>
    </source>
</evidence>
<dbReference type="Pfam" id="PF01266">
    <property type="entry name" value="DAO"/>
    <property type="match status" value="1"/>
</dbReference>
<dbReference type="Proteomes" id="UP001139125">
    <property type="component" value="Unassembled WGS sequence"/>
</dbReference>
<dbReference type="InterPro" id="IPR031656">
    <property type="entry name" value="DAO_C"/>
</dbReference>
<evidence type="ECO:0000256" key="1">
    <source>
        <dbReference type="ARBA" id="ARBA00001974"/>
    </source>
</evidence>
<comment type="similarity">
    <text evidence="2">Belongs to the FAD-dependent glycerol-3-phosphate dehydrogenase family.</text>
</comment>
<evidence type="ECO:0000259" key="7">
    <source>
        <dbReference type="Pfam" id="PF01266"/>
    </source>
</evidence>
<dbReference type="EMBL" id="JANDBC010000001">
    <property type="protein sequence ID" value="MCP9291314.1"/>
    <property type="molecule type" value="Genomic_DNA"/>
</dbReference>
<protein>
    <submittedName>
        <fullName evidence="9">Glycerol-3-phosphate dehydrogenase/oxidase</fullName>
    </submittedName>
</protein>
<organism evidence="9 10">
    <name type="scientific">Gracilimonas sediminicola</name>
    <dbReference type="NCBI Taxonomy" id="2952158"/>
    <lineage>
        <taxon>Bacteria</taxon>
        <taxon>Pseudomonadati</taxon>
        <taxon>Balneolota</taxon>
        <taxon>Balneolia</taxon>
        <taxon>Balneolales</taxon>
        <taxon>Balneolaceae</taxon>
        <taxon>Gracilimonas</taxon>
    </lineage>
</organism>
<accession>A0A9X2RGY6</accession>
<proteinExistence type="inferred from homology"/>
<dbReference type="InterPro" id="IPR036188">
    <property type="entry name" value="FAD/NAD-bd_sf"/>
</dbReference>
<dbReference type="PROSITE" id="PS00978">
    <property type="entry name" value="FAD_G3PDH_2"/>
    <property type="match status" value="1"/>
</dbReference>
<dbReference type="GO" id="GO:0046168">
    <property type="term" value="P:glycerol-3-phosphate catabolic process"/>
    <property type="evidence" value="ECO:0007669"/>
    <property type="project" value="TreeGrafter"/>
</dbReference>
<name>A0A9X2RGY6_9BACT</name>
<evidence type="ECO:0000313" key="9">
    <source>
        <dbReference type="EMBL" id="MCP9291314.1"/>
    </source>
</evidence>
<dbReference type="InterPro" id="IPR000447">
    <property type="entry name" value="G3P_DH_FAD-dep"/>
</dbReference>
<keyword evidence="6" id="KW-0560">Oxidoreductase</keyword>
<evidence type="ECO:0000313" key="10">
    <source>
        <dbReference type="Proteomes" id="UP001139125"/>
    </source>
</evidence>
<dbReference type="InterPro" id="IPR038299">
    <property type="entry name" value="DAO_C_sf"/>
</dbReference>
<dbReference type="PANTHER" id="PTHR11985:SF35">
    <property type="entry name" value="ANAEROBIC GLYCEROL-3-PHOSPHATE DEHYDROGENASE SUBUNIT A"/>
    <property type="match status" value="1"/>
</dbReference>
<gene>
    <name evidence="9" type="ORF">NM125_06940</name>
</gene>
<evidence type="ECO:0000256" key="4">
    <source>
        <dbReference type="ARBA" id="ARBA00022798"/>
    </source>
</evidence>
<dbReference type="Gene3D" id="3.30.9.10">
    <property type="entry name" value="D-Amino Acid Oxidase, subunit A, domain 2"/>
    <property type="match status" value="1"/>
</dbReference>
<keyword evidence="10" id="KW-1185">Reference proteome</keyword>
<feature type="domain" description="Alpha-glycerophosphate oxidase C-terminal" evidence="8">
    <location>
        <begin position="411"/>
        <end position="500"/>
    </location>
</feature>
<keyword evidence="3" id="KW-0285">Flavoprotein</keyword>
<reference evidence="9" key="1">
    <citation type="submission" date="2022-06" db="EMBL/GenBank/DDBJ databases">
        <title>Gracilimonas sp. CAU 1638 isolated from sea sediment.</title>
        <authorList>
            <person name="Kim W."/>
        </authorList>
    </citation>
    <scope>NUCLEOTIDE SEQUENCE</scope>
    <source>
        <strain evidence="9">CAU 1638</strain>
    </source>
</reference>
<sequence length="520" mass="58200">MNRADFLDEIKNYNDFWDIVVIGGGATGLGCAVDAASRGYKTLLLEMHDFAKGTSSRSTKLVHGGVRYLQQGDVSLVIEALHERGLLIQNAPHLVSHQSFIVPSYEWWNGPFYGVGLKVYDALAGKLGIKKSENLSKEKTLEKIPTLEPKDLRGGVMYYDGQFDDSRLSINLAQTIADEGGYPLNYMKVTGLKKNGKGFIEGLQARDMLNGEDHEINARVVINATGIFSDHIMKMDDQNHENIIQCAQGIHLVLDKDFLPGESAIMVPHTDDGRVLFAVPWHNKVIVGTTDTPIKKPSLEPVALEEEIEFILRHAAQYLTKNPSRKDVKSVFAGLRPLVKPPDVKKTSEISRSHHLQVSESGLVTIAGGKWTTYRKMAEDTIDRAALVAGLEVKECPTKDLRIHGWLKNVDRKDHLFVYGSDKVALQKLIDENEELGEQLHPDLPYIKAEVIWAVRNELAQTIEDVLSRRTRALLLDAKASVEMSPEVGRLLAQEFGKDKSWVEQEVKEYKQVAKNYILE</sequence>
<comment type="cofactor">
    <cofactor evidence="1">
        <name>FAD</name>
        <dbReference type="ChEBI" id="CHEBI:57692"/>
    </cofactor>
</comment>
<dbReference type="GO" id="GO:0004368">
    <property type="term" value="F:glycerol-3-phosphate dehydrogenase (quinone) activity"/>
    <property type="evidence" value="ECO:0007669"/>
    <property type="project" value="InterPro"/>
</dbReference>
<dbReference type="Gene3D" id="3.50.50.60">
    <property type="entry name" value="FAD/NAD(P)-binding domain"/>
    <property type="match status" value="1"/>
</dbReference>
<comment type="caution">
    <text evidence="9">The sequence shown here is derived from an EMBL/GenBank/DDBJ whole genome shotgun (WGS) entry which is preliminary data.</text>
</comment>
<keyword evidence="5" id="KW-0274">FAD</keyword>
<evidence type="ECO:0000256" key="5">
    <source>
        <dbReference type="ARBA" id="ARBA00022827"/>
    </source>
</evidence>